<dbReference type="InterPro" id="IPR019410">
    <property type="entry name" value="Methyltransf_16"/>
</dbReference>
<dbReference type="GO" id="GO:0008757">
    <property type="term" value="F:S-adenosylmethionine-dependent methyltransferase activity"/>
    <property type="evidence" value="ECO:0007669"/>
    <property type="project" value="UniProtKB-ARBA"/>
</dbReference>
<dbReference type="PANTHER" id="PTHR14614:SF162">
    <property type="entry name" value="EXPRESSED PROTEIN"/>
    <property type="match status" value="1"/>
</dbReference>
<proteinExistence type="predicted"/>
<evidence type="ECO:0008006" key="3">
    <source>
        <dbReference type="Google" id="ProtNLM"/>
    </source>
</evidence>
<dbReference type="STRING" id="1095629.A0A0C9X6H0"/>
<dbReference type="Gene3D" id="3.40.50.150">
    <property type="entry name" value="Vaccinia Virus protein VP39"/>
    <property type="match status" value="1"/>
</dbReference>
<dbReference type="GO" id="GO:0005737">
    <property type="term" value="C:cytoplasm"/>
    <property type="evidence" value="ECO:0007669"/>
    <property type="project" value="TreeGrafter"/>
</dbReference>
<dbReference type="Pfam" id="PF10294">
    <property type="entry name" value="Methyltransf_16"/>
    <property type="match status" value="1"/>
</dbReference>
<gene>
    <name evidence="1" type="ORF">K443DRAFT_128903</name>
</gene>
<dbReference type="SUPFAM" id="SSF53335">
    <property type="entry name" value="S-adenosyl-L-methionine-dependent methyltransferases"/>
    <property type="match status" value="1"/>
</dbReference>
<reference evidence="2" key="2">
    <citation type="submission" date="2015-01" db="EMBL/GenBank/DDBJ databases">
        <title>Evolutionary Origins and Diversification of the Mycorrhizal Mutualists.</title>
        <authorList>
            <consortium name="DOE Joint Genome Institute"/>
            <consortium name="Mycorrhizal Genomics Consortium"/>
            <person name="Kohler A."/>
            <person name="Kuo A."/>
            <person name="Nagy L.G."/>
            <person name="Floudas D."/>
            <person name="Copeland A."/>
            <person name="Barry K.W."/>
            <person name="Cichocki N."/>
            <person name="Veneault-Fourrey C."/>
            <person name="LaButti K."/>
            <person name="Lindquist E.A."/>
            <person name="Lipzen A."/>
            <person name="Lundell T."/>
            <person name="Morin E."/>
            <person name="Murat C."/>
            <person name="Riley R."/>
            <person name="Ohm R."/>
            <person name="Sun H."/>
            <person name="Tunlid A."/>
            <person name="Henrissat B."/>
            <person name="Grigoriev I.V."/>
            <person name="Hibbett D.S."/>
            <person name="Martin F."/>
        </authorList>
    </citation>
    <scope>NUCLEOTIDE SEQUENCE [LARGE SCALE GENOMIC DNA]</scope>
    <source>
        <strain evidence="2">LaAM-08-1</strain>
    </source>
</reference>
<reference evidence="1 2" key="1">
    <citation type="submission" date="2014-04" db="EMBL/GenBank/DDBJ databases">
        <authorList>
            <consortium name="DOE Joint Genome Institute"/>
            <person name="Kuo A."/>
            <person name="Kohler A."/>
            <person name="Nagy L.G."/>
            <person name="Floudas D."/>
            <person name="Copeland A."/>
            <person name="Barry K.W."/>
            <person name="Cichocki N."/>
            <person name="Veneault-Fourrey C."/>
            <person name="LaButti K."/>
            <person name="Lindquist E.A."/>
            <person name="Lipzen A."/>
            <person name="Lundell T."/>
            <person name="Morin E."/>
            <person name="Murat C."/>
            <person name="Sun H."/>
            <person name="Tunlid A."/>
            <person name="Henrissat B."/>
            <person name="Grigoriev I.V."/>
            <person name="Hibbett D.S."/>
            <person name="Martin F."/>
            <person name="Nordberg H.P."/>
            <person name="Cantor M.N."/>
            <person name="Hua S.X."/>
        </authorList>
    </citation>
    <scope>NUCLEOTIDE SEQUENCE [LARGE SCALE GENOMIC DNA]</scope>
    <source>
        <strain evidence="1 2">LaAM-08-1</strain>
    </source>
</reference>
<dbReference type="AlphaFoldDB" id="A0A0C9X6H0"/>
<dbReference type="HOGENOM" id="CLU_052836_0_0_1"/>
<protein>
    <recommendedName>
        <fullName evidence="3">Methyltransferase-domain-containing protein</fullName>
    </recommendedName>
</protein>
<sequence length="404" mass="44846">MFFYISFLRPPPYQAAPYSNIVIAPQIANDLRTEQFEGSQDIFYLWSQERPPQKIPNATGNPIITTSPRKLTTWRQANAYKEIPVPMPPNVREGQYWRLFLTGAPNAQKALEIDMAEGGVGRHPFPVMSMPILFTARCGKGAQKQEHVERVYRFPRNESDGGKRDNLPMDLKITEQTSFDLDKKIWDSGIGLSSWLVALCGRTKSDLDSVAVRRMRDALFSSERRTILELGWCRAHFVVCLSQSCVLGAGTGLVAIAIAALRSVSSLADNIIATDVSSAMPLLEQNISNNQHTFTTSPKAVVLDWDDEDLPQDVTSLEDGLDAIVMADVTYNTASFPSLIRTLDKLLHLGSKPPAILLGYKERDAAERTLWDMAAEIGVDFEQVGERVGAGGAPVEIWIGHLRE</sequence>
<accession>A0A0C9X6H0</accession>
<keyword evidence="2" id="KW-1185">Reference proteome</keyword>
<dbReference type="OrthoDB" id="413520at2759"/>
<organism evidence="1 2">
    <name type="scientific">Laccaria amethystina LaAM-08-1</name>
    <dbReference type="NCBI Taxonomy" id="1095629"/>
    <lineage>
        <taxon>Eukaryota</taxon>
        <taxon>Fungi</taxon>
        <taxon>Dikarya</taxon>
        <taxon>Basidiomycota</taxon>
        <taxon>Agaricomycotina</taxon>
        <taxon>Agaricomycetes</taxon>
        <taxon>Agaricomycetidae</taxon>
        <taxon>Agaricales</taxon>
        <taxon>Agaricineae</taxon>
        <taxon>Hydnangiaceae</taxon>
        <taxon>Laccaria</taxon>
    </lineage>
</organism>
<dbReference type="Proteomes" id="UP000054477">
    <property type="component" value="Unassembled WGS sequence"/>
</dbReference>
<evidence type="ECO:0000313" key="2">
    <source>
        <dbReference type="Proteomes" id="UP000054477"/>
    </source>
</evidence>
<name>A0A0C9X6H0_9AGAR</name>
<evidence type="ECO:0000313" key="1">
    <source>
        <dbReference type="EMBL" id="KIK07795.1"/>
    </source>
</evidence>
<dbReference type="InterPro" id="IPR029063">
    <property type="entry name" value="SAM-dependent_MTases_sf"/>
</dbReference>
<dbReference type="PANTHER" id="PTHR14614">
    <property type="entry name" value="HEPATOCELLULAR CARCINOMA-ASSOCIATED ANTIGEN"/>
    <property type="match status" value="1"/>
</dbReference>
<dbReference type="GO" id="GO:0005634">
    <property type="term" value="C:nucleus"/>
    <property type="evidence" value="ECO:0007669"/>
    <property type="project" value="TreeGrafter"/>
</dbReference>
<dbReference type="EMBL" id="KN838545">
    <property type="protein sequence ID" value="KIK07795.1"/>
    <property type="molecule type" value="Genomic_DNA"/>
</dbReference>